<dbReference type="Gene3D" id="3.90.550.10">
    <property type="entry name" value="Spore Coat Polysaccharide Biosynthesis Protein SpsA, Chain A"/>
    <property type="match status" value="1"/>
</dbReference>
<gene>
    <name evidence="2" type="ORF">AO498_13715</name>
</gene>
<dbReference type="SUPFAM" id="SSF53448">
    <property type="entry name" value="Nucleotide-diphospho-sugar transferases"/>
    <property type="match status" value="1"/>
</dbReference>
<dbReference type="AlphaFoldDB" id="A0A142EQU5"/>
<name>A0A142EQU5_9BACT</name>
<dbReference type="GO" id="GO:0016758">
    <property type="term" value="F:hexosyltransferase activity"/>
    <property type="evidence" value="ECO:0007669"/>
    <property type="project" value="UniProtKB-ARBA"/>
</dbReference>
<sequence length="301" mass="34785">MTQLLPKVSAVVPVFNAEGTLRRTVDSLLIQPEIDQIILVEDGSRDNSLSICQQLVIEHAQITLLQHPHGANKGAPASRNLGLSQVKNSWIQFMDADDELLPGKIKAQLASLTGNESLVISPYTLVNETRKVIPTMQDLWAGLLRMRLGISSANLWHTESVRAAGAWNESLLNVQEYHLMFEMLKRNQTFAFSNQNLTLIHQLPNSITRSTDRLDEKRDTYFRFRQMVKEYLESSGKLNFLRWHHYTVAMGEMMRYHHPSFKVSYSKSYYRFIQKIRWVKGVGKYFKKPESFERREIQTSI</sequence>
<dbReference type="PANTHER" id="PTHR22916:SF3">
    <property type="entry name" value="UDP-GLCNAC:BETAGAL BETA-1,3-N-ACETYLGLUCOSAMINYLTRANSFERASE-LIKE PROTEIN 1"/>
    <property type="match status" value="1"/>
</dbReference>
<accession>A0A142EQU5</accession>
<feature type="domain" description="Glycosyltransferase 2-like" evidence="1">
    <location>
        <begin position="9"/>
        <end position="135"/>
    </location>
</feature>
<evidence type="ECO:0000313" key="3">
    <source>
        <dbReference type="Proteomes" id="UP000073816"/>
    </source>
</evidence>
<protein>
    <recommendedName>
        <fullName evidence="1">Glycosyltransferase 2-like domain-containing protein</fullName>
    </recommendedName>
</protein>
<evidence type="ECO:0000313" key="2">
    <source>
        <dbReference type="EMBL" id="AMQ57500.1"/>
    </source>
</evidence>
<reference evidence="2 3" key="2">
    <citation type="journal article" date="2016" name="Genome Announc.">
        <title>Complete Genome Sequence of Algoriphagus sp. Strain M8-2, Isolated from a Brackish Lake.</title>
        <authorList>
            <person name="Muraguchi Y."/>
            <person name="Kushimoto K."/>
            <person name="Ohtsubo Y."/>
            <person name="Suzuki T."/>
            <person name="Dohra H."/>
            <person name="Kimbara K."/>
            <person name="Shintani M."/>
        </authorList>
    </citation>
    <scope>NUCLEOTIDE SEQUENCE [LARGE SCALE GENOMIC DNA]</scope>
    <source>
        <strain evidence="2 3">M8-2</strain>
    </source>
</reference>
<dbReference type="Proteomes" id="UP000073816">
    <property type="component" value="Chromosome"/>
</dbReference>
<dbReference type="PATRIC" id="fig|1727163.4.peg.2864"/>
<dbReference type="PANTHER" id="PTHR22916">
    <property type="entry name" value="GLYCOSYLTRANSFERASE"/>
    <property type="match status" value="1"/>
</dbReference>
<organism evidence="2 3">
    <name type="scientific">Algoriphagus sanaruensis</name>
    <dbReference type="NCBI Taxonomy" id="1727163"/>
    <lineage>
        <taxon>Bacteria</taxon>
        <taxon>Pseudomonadati</taxon>
        <taxon>Bacteroidota</taxon>
        <taxon>Cytophagia</taxon>
        <taxon>Cytophagales</taxon>
        <taxon>Cyclobacteriaceae</taxon>
        <taxon>Algoriphagus</taxon>
    </lineage>
</organism>
<dbReference type="InterPro" id="IPR001173">
    <property type="entry name" value="Glyco_trans_2-like"/>
</dbReference>
<dbReference type="Pfam" id="PF00535">
    <property type="entry name" value="Glycos_transf_2"/>
    <property type="match status" value="1"/>
</dbReference>
<dbReference type="KEGG" id="alm:AO498_13715"/>
<evidence type="ECO:0000259" key="1">
    <source>
        <dbReference type="Pfam" id="PF00535"/>
    </source>
</evidence>
<dbReference type="RefSeq" id="WP_067548796.1">
    <property type="nucleotide sequence ID" value="NZ_CP012836.1"/>
</dbReference>
<dbReference type="OrthoDB" id="927791at2"/>
<proteinExistence type="predicted"/>
<dbReference type="InterPro" id="IPR029044">
    <property type="entry name" value="Nucleotide-diphossugar_trans"/>
</dbReference>
<reference evidence="3" key="1">
    <citation type="submission" date="2015-09" db="EMBL/GenBank/DDBJ databases">
        <title>Complete sequence of Algoriphagus sp. M8-2.</title>
        <authorList>
            <person name="Shintani M."/>
        </authorList>
    </citation>
    <scope>NUCLEOTIDE SEQUENCE [LARGE SCALE GENOMIC DNA]</scope>
    <source>
        <strain evidence="3">M8-2</strain>
    </source>
</reference>
<dbReference type="CDD" id="cd00761">
    <property type="entry name" value="Glyco_tranf_GTA_type"/>
    <property type="match status" value="1"/>
</dbReference>
<dbReference type="EMBL" id="CP012836">
    <property type="protein sequence ID" value="AMQ57500.1"/>
    <property type="molecule type" value="Genomic_DNA"/>
</dbReference>
<dbReference type="STRING" id="1727163.AO498_13715"/>
<keyword evidence="3" id="KW-1185">Reference proteome</keyword>